<comment type="caution">
    <text evidence="1">The sequence shown here is derived from an EMBL/GenBank/DDBJ whole genome shotgun (WGS) entry which is preliminary data.</text>
</comment>
<name>A0A4Z0MGE8_9BACT</name>
<evidence type="ECO:0000313" key="1">
    <source>
        <dbReference type="EMBL" id="TGD78437.1"/>
    </source>
</evidence>
<dbReference type="AlphaFoldDB" id="A0A4Z0MGE8"/>
<gene>
    <name evidence="1" type="ORF">EU557_20230</name>
</gene>
<accession>A0A4Z0MGE8</accession>
<keyword evidence="2" id="KW-1185">Reference proteome</keyword>
<dbReference type="Proteomes" id="UP000298284">
    <property type="component" value="Unassembled WGS sequence"/>
</dbReference>
<proteinExistence type="predicted"/>
<reference evidence="1 2" key="1">
    <citation type="submission" date="2019-04" db="EMBL/GenBank/DDBJ databases">
        <authorList>
            <person name="Feng G."/>
            <person name="Zhang J."/>
            <person name="Zhu H."/>
        </authorList>
    </citation>
    <scope>NUCLEOTIDE SEQUENCE [LARGE SCALE GENOMIC DNA]</scope>
    <source>
        <strain evidence="1 2">JCM 19491</strain>
    </source>
</reference>
<organism evidence="1 2">
    <name type="scientific">Hymenobacter wooponensis</name>
    <dbReference type="NCBI Taxonomy" id="1525360"/>
    <lineage>
        <taxon>Bacteria</taxon>
        <taxon>Pseudomonadati</taxon>
        <taxon>Bacteroidota</taxon>
        <taxon>Cytophagia</taxon>
        <taxon>Cytophagales</taxon>
        <taxon>Hymenobacteraceae</taxon>
        <taxon>Hymenobacter</taxon>
    </lineage>
</organism>
<dbReference type="EMBL" id="SRKZ01000006">
    <property type="protein sequence ID" value="TGD78437.1"/>
    <property type="molecule type" value="Genomic_DNA"/>
</dbReference>
<sequence length="247" mass="27022">MLSGVLCAMKSAGRLLGPLSGLGLLAGCAAVGHLDTLPEGRYTTIQTNDATLQGAWPNGRSLYARQSADTLYLLPDSAAHSRTTWAPLPAYYRLRPGRHIVLAARRLDVDVFTIPFKVRPPRAGVPVQLNTNFNAALYLGRRLDFYHLTSHQLLGGRRQPIIRTTGLGYGIFTGLGSSQITPDFTRQHATTDYEGFVLHAGVATIYDAHIFNLGLAVGADQLLGPDGRHWIYQRKPWFGVLFGLDLN</sequence>
<protein>
    <submittedName>
        <fullName evidence="1">Uncharacterized protein</fullName>
    </submittedName>
</protein>
<evidence type="ECO:0000313" key="2">
    <source>
        <dbReference type="Proteomes" id="UP000298284"/>
    </source>
</evidence>